<feature type="transmembrane region" description="Helical" evidence="8">
    <location>
        <begin position="197"/>
        <end position="214"/>
    </location>
</feature>
<dbReference type="EMBL" id="RKHK01000001">
    <property type="protein sequence ID" value="ROR73425.1"/>
    <property type="molecule type" value="Genomic_DNA"/>
</dbReference>
<evidence type="ECO:0000256" key="3">
    <source>
        <dbReference type="ARBA" id="ARBA00022448"/>
    </source>
</evidence>
<keyword evidence="5 8" id="KW-0812">Transmembrane</keyword>
<accession>A0A3N2BDW1</accession>
<comment type="caution">
    <text evidence="9">The sequence shown here is derived from an EMBL/GenBank/DDBJ whole genome shotgun (WGS) entry which is preliminary data.</text>
</comment>
<evidence type="ECO:0000256" key="2">
    <source>
        <dbReference type="ARBA" id="ARBA00007935"/>
    </source>
</evidence>
<sequence>MSLTSERSAIDFGPRQRIWRRGPFSLRASSRAIVVCAVLAGLSAAGGVLALALGSYSISLAQLLDVLRGADDSFARTVVLEWRAPRIVAALVFGAALGMSGAVFQALTRNPLASPDVIGFASGAYTGALVVIIVLGGGYALVAGGALVGGIATAAAVYLLAYRNGITGFRLIIVGIGMSAMLGALNTWLMLRADLEVAMSAAAWGAGSLNGITWQQTGAGCVIIVALVIGVSALGRSLGQLQLGDDAARALGTRLEPVRLGLVIGGVALTAAVTAAAGPISFVALAAPQIARRLARTPGITLAPAACTGAALLLAADMVAQHALPRPLPVGVVTVVIGGSYLIWLLIHEMRKRA</sequence>
<dbReference type="InterPro" id="IPR000522">
    <property type="entry name" value="ABC_transptr_permease_BtuC"/>
</dbReference>
<dbReference type="InterPro" id="IPR037294">
    <property type="entry name" value="ABC_BtuC-like"/>
</dbReference>
<feature type="transmembrane region" description="Helical" evidence="8">
    <location>
        <begin position="328"/>
        <end position="347"/>
    </location>
</feature>
<keyword evidence="4" id="KW-1003">Cell membrane</keyword>
<dbReference type="CDD" id="cd06550">
    <property type="entry name" value="TM_ABC_iron-siderophores_like"/>
    <property type="match status" value="1"/>
</dbReference>
<feature type="transmembrane region" description="Helical" evidence="8">
    <location>
        <begin position="141"/>
        <end position="161"/>
    </location>
</feature>
<gene>
    <name evidence="9" type="ORF">EDD31_1805</name>
</gene>
<dbReference type="AlphaFoldDB" id="A0A3N2BDW1"/>
<dbReference type="RefSeq" id="WP_123303842.1">
    <property type="nucleotide sequence ID" value="NZ_RKHK01000001.1"/>
</dbReference>
<evidence type="ECO:0000256" key="8">
    <source>
        <dbReference type="SAM" id="Phobius"/>
    </source>
</evidence>
<feature type="transmembrane region" description="Helical" evidence="8">
    <location>
        <begin position="32"/>
        <end position="58"/>
    </location>
</feature>
<dbReference type="PANTHER" id="PTHR30472:SF24">
    <property type="entry name" value="FERRIC ENTEROBACTIN TRANSPORT SYSTEM PERMEASE PROTEIN FEPG"/>
    <property type="match status" value="1"/>
</dbReference>
<organism evidence="9 10">
    <name type="scientific">Bogoriella caseilytica</name>
    <dbReference type="NCBI Taxonomy" id="56055"/>
    <lineage>
        <taxon>Bacteria</taxon>
        <taxon>Bacillati</taxon>
        <taxon>Actinomycetota</taxon>
        <taxon>Actinomycetes</taxon>
        <taxon>Micrococcales</taxon>
        <taxon>Bogoriellaceae</taxon>
        <taxon>Bogoriella</taxon>
    </lineage>
</organism>
<feature type="transmembrane region" description="Helical" evidence="8">
    <location>
        <begin position="299"/>
        <end position="316"/>
    </location>
</feature>
<feature type="transmembrane region" description="Helical" evidence="8">
    <location>
        <begin position="168"/>
        <end position="191"/>
    </location>
</feature>
<dbReference type="GO" id="GO:0033214">
    <property type="term" value="P:siderophore-iron import into cell"/>
    <property type="evidence" value="ECO:0007669"/>
    <property type="project" value="TreeGrafter"/>
</dbReference>
<comment type="subcellular location">
    <subcellularLocation>
        <location evidence="1">Cell membrane</location>
        <topology evidence="1">Multi-pass membrane protein</topology>
    </subcellularLocation>
</comment>
<dbReference type="Proteomes" id="UP000280668">
    <property type="component" value="Unassembled WGS sequence"/>
</dbReference>
<keyword evidence="10" id="KW-1185">Reference proteome</keyword>
<keyword evidence="6 8" id="KW-1133">Transmembrane helix</keyword>
<feature type="transmembrane region" description="Helical" evidence="8">
    <location>
        <begin position="87"/>
        <end position="105"/>
    </location>
</feature>
<evidence type="ECO:0000313" key="9">
    <source>
        <dbReference type="EMBL" id="ROR73425.1"/>
    </source>
</evidence>
<name>A0A3N2BDW1_9MICO</name>
<keyword evidence="3" id="KW-0813">Transport</keyword>
<dbReference type="PANTHER" id="PTHR30472">
    <property type="entry name" value="FERRIC ENTEROBACTIN TRANSPORT SYSTEM PERMEASE PROTEIN"/>
    <property type="match status" value="1"/>
</dbReference>
<evidence type="ECO:0000256" key="4">
    <source>
        <dbReference type="ARBA" id="ARBA00022475"/>
    </source>
</evidence>
<evidence type="ECO:0000256" key="6">
    <source>
        <dbReference type="ARBA" id="ARBA00022989"/>
    </source>
</evidence>
<dbReference type="GO" id="GO:0005886">
    <property type="term" value="C:plasma membrane"/>
    <property type="evidence" value="ECO:0007669"/>
    <property type="project" value="UniProtKB-SubCell"/>
</dbReference>
<keyword evidence="7 8" id="KW-0472">Membrane</keyword>
<comment type="similarity">
    <text evidence="2">Belongs to the binding-protein-dependent transport system permease family. FecCD subfamily.</text>
</comment>
<dbReference type="Gene3D" id="1.10.3470.10">
    <property type="entry name" value="ABC transporter involved in vitamin B12 uptake, BtuC"/>
    <property type="match status" value="1"/>
</dbReference>
<dbReference type="GO" id="GO:0022857">
    <property type="term" value="F:transmembrane transporter activity"/>
    <property type="evidence" value="ECO:0007669"/>
    <property type="project" value="InterPro"/>
</dbReference>
<evidence type="ECO:0000313" key="10">
    <source>
        <dbReference type="Proteomes" id="UP000280668"/>
    </source>
</evidence>
<reference evidence="9 10" key="1">
    <citation type="submission" date="2018-11" db="EMBL/GenBank/DDBJ databases">
        <title>Sequencing the genomes of 1000 actinobacteria strains.</title>
        <authorList>
            <person name="Klenk H.-P."/>
        </authorList>
    </citation>
    <scope>NUCLEOTIDE SEQUENCE [LARGE SCALE GENOMIC DNA]</scope>
    <source>
        <strain evidence="9 10">DSM 11294</strain>
    </source>
</reference>
<feature type="transmembrane region" description="Helical" evidence="8">
    <location>
        <begin position="259"/>
        <end position="287"/>
    </location>
</feature>
<evidence type="ECO:0000256" key="7">
    <source>
        <dbReference type="ARBA" id="ARBA00023136"/>
    </source>
</evidence>
<feature type="transmembrane region" description="Helical" evidence="8">
    <location>
        <begin position="117"/>
        <end position="135"/>
    </location>
</feature>
<dbReference type="Pfam" id="PF01032">
    <property type="entry name" value="FecCD"/>
    <property type="match status" value="1"/>
</dbReference>
<dbReference type="SUPFAM" id="SSF81345">
    <property type="entry name" value="ABC transporter involved in vitamin B12 uptake, BtuC"/>
    <property type="match status" value="1"/>
</dbReference>
<dbReference type="OrthoDB" id="4455417at2"/>
<feature type="transmembrane region" description="Helical" evidence="8">
    <location>
        <begin position="221"/>
        <end position="239"/>
    </location>
</feature>
<protein>
    <submittedName>
        <fullName evidence="9">Iron complex transport system permease protein</fullName>
    </submittedName>
</protein>
<evidence type="ECO:0000256" key="5">
    <source>
        <dbReference type="ARBA" id="ARBA00022692"/>
    </source>
</evidence>
<evidence type="ECO:0000256" key="1">
    <source>
        <dbReference type="ARBA" id="ARBA00004651"/>
    </source>
</evidence>
<proteinExistence type="inferred from homology"/>